<keyword evidence="1" id="KW-1133">Transmembrane helix</keyword>
<organism evidence="2 3">
    <name type="scientific">Ureibacillus massiliensis 4400831 = CIP 108448 = CCUG 49529</name>
    <dbReference type="NCBI Taxonomy" id="1211035"/>
    <lineage>
        <taxon>Bacteria</taxon>
        <taxon>Bacillati</taxon>
        <taxon>Bacillota</taxon>
        <taxon>Bacilli</taxon>
        <taxon>Bacillales</taxon>
        <taxon>Caryophanaceae</taxon>
        <taxon>Ureibacillus</taxon>
    </lineage>
</organism>
<name>A0A0A3J2R8_9BACL</name>
<evidence type="ECO:0000256" key="1">
    <source>
        <dbReference type="SAM" id="Phobius"/>
    </source>
</evidence>
<proteinExistence type="predicted"/>
<dbReference type="Proteomes" id="UP000030595">
    <property type="component" value="Unassembled WGS sequence"/>
</dbReference>
<gene>
    <name evidence="2" type="ORF">CD30_16720</name>
</gene>
<keyword evidence="3" id="KW-1185">Reference proteome</keyword>
<evidence type="ECO:0000313" key="3">
    <source>
        <dbReference type="Proteomes" id="UP000030595"/>
    </source>
</evidence>
<dbReference type="EMBL" id="JPVQ01000044">
    <property type="protein sequence ID" value="KGR89488.1"/>
    <property type="molecule type" value="Genomic_DNA"/>
</dbReference>
<keyword evidence="1" id="KW-0812">Transmembrane</keyword>
<protein>
    <submittedName>
        <fullName evidence="2">Uncharacterized protein</fullName>
    </submittedName>
</protein>
<dbReference type="OrthoDB" id="2738944at2"/>
<comment type="caution">
    <text evidence="2">The sequence shown here is derived from an EMBL/GenBank/DDBJ whole genome shotgun (WGS) entry which is preliminary data.</text>
</comment>
<accession>A0A0A3J2R8</accession>
<dbReference type="RefSeq" id="WP_036179106.1">
    <property type="nucleotide sequence ID" value="NZ_AVCZ01000044.1"/>
</dbReference>
<dbReference type="AlphaFoldDB" id="A0A0A3J2R8"/>
<sequence length="64" mass="7384">MFKLFSSFSAVLFVIGTLLFCSSFFVNVSMWFGIELIKGGVFLFLIGMFLQSMHEFERNKSINE</sequence>
<feature type="transmembrane region" description="Helical" evidence="1">
    <location>
        <begin position="31"/>
        <end position="50"/>
    </location>
</feature>
<keyword evidence="1" id="KW-0472">Membrane</keyword>
<reference evidence="2 3" key="1">
    <citation type="submission" date="2014-02" db="EMBL/GenBank/DDBJ databases">
        <title>Draft genome sequence of Lysinibacillus massiliensis CCUG 49529.</title>
        <authorList>
            <person name="Zhang F."/>
            <person name="Wang G."/>
            <person name="Zhang L."/>
        </authorList>
    </citation>
    <scope>NUCLEOTIDE SEQUENCE [LARGE SCALE GENOMIC DNA]</scope>
    <source>
        <strain evidence="2 3">CCUG 49529</strain>
    </source>
</reference>
<evidence type="ECO:0000313" key="2">
    <source>
        <dbReference type="EMBL" id="KGR89488.1"/>
    </source>
</evidence>